<gene>
    <name evidence="3" type="ORF">CLUMA_CG015020</name>
</gene>
<dbReference type="Proteomes" id="UP000183832">
    <property type="component" value="Unassembled WGS sequence"/>
</dbReference>
<feature type="compositionally biased region" description="Polar residues" evidence="1">
    <location>
        <begin position="446"/>
        <end position="499"/>
    </location>
</feature>
<keyword evidence="2" id="KW-0732">Signal</keyword>
<dbReference type="STRING" id="568069.A0A1J1IQI2"/>
<feature type="chain" id="PRO_5012746369" evidence="2">
    <location>
        <begin position="24"/>
        <end position="616"/>
    </location>
</feature>
<dbReference type="InterPro" id="IPR005055">
    <property type="entry name" value="A10/PebIII"/>
</dbReference>
<keyword evidence="4" id="KW-1185">Reference proteome</keyword>
<dbReference type="PANTHER" id="PTHR11257">
    <property type="entry name" value="CHEMOSENSORY PROTEIN-RELATED"/>
    <property type="match status" value="1"/>
</dbReference>
<feature type="region of interest" description="Disordered" evidence="1">
    <location>
        <begin position="446"/>
        <end position="515"/>
    </location>
</feature>
<organism evidence="3 4">
    <name type="scientific">Clunio marinus</name>
    <dbReference type="NCBI Taxonomy" id="568069"/>
    <lineage>
        <taxon>Eukaryota</taxon>
        <taxon>Metazoa</taxon>
        <taxon>Ecdysozoa</taxon>
        <taxon>Arthropoda</taxon>
        <taxon>Hexapoda</taxon>
        <taxon>Insecta</taxon>
        <taxon>Pterygota</taxon>
        <taxon>Neoptera</taxon>
        <taxon>Endopterygota</taxon>
        <taxon>Diptera</taxon>
        <taxon>Nematocera</taxon>
        <taxon>Chironomoidea</taxon>
        <taxon>Chironomidae</taxon>
        <taxon>Clunio</taxon>
    </lineage>
</organism>
<evidence type="ECO:0000313" key="4">
    <source>
        <dbReference type="Proteomes" id="UP000183832"/>
    </source>
</evidence>
<dbReference type="EMBL" id="CVRI01000056">
    <property type="protein sequence ID" value="CRL01804.1"/>
    <property type="molecule type" value="Genomic_DNA"/>
</dbReference>
<evidence type="ECO:0000313" key="3">
    <source>
        <dbReference type="EMBL" id="CRL01804.1"/>
    </source>
</evidence>
<evidence type="ECO:0000256" key="1">
    <source>
        <dbReference type="SAM" id="MobiDB-lite"/>
    </source>
</evidence>
<name>A0A1J1IQI2_9DIPT</name>
<dbReference type="AlphaFoldDB" id="A0A1J1IQI2"/>
<reference evidence="3 4" key="1">
    <citation type="submission" date="2015-04" db="EMBL/GenBank/DDBJ databases">
        <authorList>
            <person name="Syromyatnikov M.Y."/>
            <person name="Popov V.N."/>
        </authorList>
    </citation>
    <scope>NUCLEOTIDE SEQUENCE [LARGE SCALE GENOMIC DNA]</scope>
</reference>
<dbReference type="Gene3D" id="1.10.2080.10">
    <property type="entry name" value="Insect odorant-binding protein A10/Ejaculatory bulb-specific protein 3"/>
    <property type="match status" value="1"/>
</dbReference>
<dbReference type="Pfam" id="PF03392">
    <property type="entry name" value="OS-D"/>
    <property type="match status" value="1"/>
</dbReference>
<dbReference type="InterPro" id="IPR036682">
    <property type="entry name" value="OS_D_A10/PebIII_sf"/>
</dbReference>
<accession>A0A1J1IQI2</accession>
<feature type="signal peptide" evidence="2">
    <location>
        <begin position="1"/>
        <end position="23"/>
    </location>
</feature>
<dbReference type="PANTHER" id="PTHR11257:SF9">
    <property type="entry name" value="CHEMOSENSORY PROTEIN 13"/>
    <property type="match status" value="1"/>
</dbReference>
<proteinExistence type="predicted"/>
<sequence>MKVLSYVICLSIVLLNFIPATNGQEEYYSSRYDSLDVDALFKSRLLNNYVDCLLDRKPCPPEGKDLKRVLPDALRTRCGQCTKIQKTKALDVITRLYYQHPRLYTALAARYDPTGEYTKNFENWFDEQNAVKPRPSDTIDNSRTTRIPSTWITTQTARITSRPTPRSTFRTLRTSVRTTTQPQFRGNPIPTASLAAQTNPRRIETTTRFICIDGSTDPRCPPNCFINPNDLRCPRPTTTPRRIETTSRFVCFDGSTDSRCPPNCFVNPFDPRCPRPTTTQPTTTTRRIETTTRFICTEGSTDPRCPPNCVTNPYDERCPRSTTTTTLRTLPPTTTTERPSVVPITQPTFIQRSPATTVKLESPSILVELPKAEAPSSIRTIKEESSGFICQPRSIDQRCPPDCYPGSRDFRCPKATTTTTTSTTSETPSTSSSISYRILPVSVRPSSASEPSFNQPTNVANKETFKPSTKASETSFRVSPTTSVITEPSFNQPTNANTKETVRPPPKASVTPIRVPPPVTVRTSVITEPPFRRTTKIFTPPPTPRLRIPFLPAIQRRPIEQQQPQPDFQPSLIDNFFIPNGNRPFRRSIDRIISRTGEVVNNVAGMVRSTVKVIAG</sequence>
<dbReference type="OrthoDB" id="8052765at2759"/>
<protein>
    <submittedName>
        <fullName evidence="3">CLUMA_CG015020, isoform A</fullName>
    </submittedName>
</protein>
<evidence type="ECO:0000256" key="2">
    <source>
        <dbReference type="SAM" id="SignalP"/>
    </source>
</evidence>
<dbReference type="SUPFAM" id="SSF100910">
    <property type="entry name" value="Chemosensory protein Csp2"/>
    <property type="match status" value="1"/>
</dbReference>